<dbReference type="PANTHER" id="PTHR10890:SF3">
    <property type="entry name" value="CYSTEINE--TRNA LIGASE, CYTOPLASMIC"/>
    <property type="match status" value="1"/>
</dbReference>
<dbReference type="SMART" id="SM00840">
    <property type="entry name" value="DALR_2"/>
    <property type="match status" value="1"/>
</dbReference>
<keyword evidence="10 12" id="KW-0648">Protein biosynthesis</keyword>
<comment type="cofactor">
    <cofactor evidence="12">
        <name>Zn(2+)</name>
        <dbReference type="ChEBI" id="CHEBI:29105"/>
    </cofactor>
    <text evidence="12">Binds 1 zinc ion per subunit.</text>
</comment>
<evidence type="ECO:0000256" key="4">
    <source>
        <dbReference type="ARBA" id="ARBA00022490"/>
    </source>
</evidence>
<feature type="binding site" evidence="12">
    <location>
        <position position="269"/>
    </location>
    <ligand>
        <name>ATP</name>
        <dbReference type="ChEBI" id="CHEBI:30616"/>
    </ligand>
</feature>
<keyword evidence="5 12" id="KW-0436">Ligase</keyword>
<dbReference type="InterPro" id="IPR024909">
    <property type="entry name" value="Cys-tRNA/MSH_ligase"/>
</dbReference>
<evidence type="ECO:0000256" key="9">
    <source>
        <dbReference type="ARBA" id="ARBA00022840"/>
    </source>
</evidence>
<feature type="binding site" evidence="12">
    <location>
        <position position="29"/>
    </location>
    <ligand>
        <name>Zn(2+)</name>
        <dbReference type="ChEBI" id="CHEBI:29105"/>
    </ligand>
</feature>
<dbReference type="InterPro" id="IPR015803">
    <property type="entry name" value="Cys-tRNA-ligase"/>
</dbReference>
<keyword evidence="15" id="KW-1185">Reference proteome</keyword>
<dbReference type="PATRIC" id="fig|862908.3.peg.2507"/>
<evidence type="ECO:0000256" key="6">
    <source>
        <dbReference type="ARBA" id="ARBA00022723"/>
    </source>
</evidence>
<evidence type="ECO:0000259" key="13">
    <source>
        <dbReference type="SMART" id="SM00840"/>
    </source>
</evidence>
<evidence type="ECO:0000256" key="11">
    <source>
        <dbReference type="ARBA" id="ARBA00023146"/>
    </source>
</evidence>
<dbReference type="KEGG" id="bmx:BMS_2626"/>
<dbReference type="GO" id="GO:0005829">
    <property type="term" value="C:cytosol"/>
    <property type="evidence" value="ECO:0007669"/>
    <property type="project" value="TreeGrafter"/>
</dbReference>
<dbReference type="GO" id="GO:0006423">
    <property type="term" value="P:cysteinyl-tRNA aminoacylation"/>
    <property type="evidence" value="ECO:0007669"/>
    <property type="project" value="UniProtKB-UniRule"/>
</dbReference>
<reference evidence="15" key="1">
    <citation type="journal article" date="2013" name="ISME J.">
        <title>A small predatory core genome in the divergent marine Bacteriovorax marinus SJ and the terrestrial Bdellovibrio bacteriovorus.</title>
        <authorList>
            <person name="Crossman L.C."/>
            <person name="Chen H."/>
            <person name="Cerdeno-Tarraga A.M."/>
            <person name="Brooks K."/>
            <person name="Quail M.A."/>
            <person name="Pineiro S.A."/>
            <person name="Hobley L."/>
            <person name="Sockett R.E."/>
            <person name="Bentley S.D."/>
            <person name="Parkhill J."/>
            <person name="Williams H.N."/>
            <person name="Stine O.C."/>
        </authorList>
    </citation>
    <scope>NUCLEOTIDE SEQUENCE [LARGE SCALE GENOMIC DNA]</scope>
    <source>
        <strain evidence="15">ATCC BAA-682 / DSM 15412 / SJ</strain>
    </source>
</reference>
<feature type="binding site" evidence="12">
    <location>
        <position position="209"/>
    </location>
    <ligand>
        <name>Zn(2+)</name>
        <dbReference type="ChEBI" id="CHEBI:29105"/>
    </ligand>
</feature>
<evidence type="ECO:0000313" key="14">
    <source>
        <dbReference type="EMBL" id="CBW27408.1"/>
    </source>
</evidence>
<dbReference type="GO" id="GO:0004817">
    <property type="term" value="F:cysteine-tRNA ligase activity"/>
    <property type="evidence" value="ECO:0007669"/>
    <property type="project" value="UniProtKB-UniRule"/>
</dbReference>
<evidence type="ECO:0000256" key="7">
    <source>
        <dbReference type="ARBA" id="ARBA00022741"/>
    </source>
</evidence>
<feature type="short sequence motif" description="'HIGH' region" evidence="12">
    <location>
        <begin position="31"/>
        <end position="41"/>
    </location>
</feature>
<dbReference type="Gene3D" id="3.40.50.620">
    <property type="entry name" value="HUPs"/>
    <property type="match status" value="1"/>
</dbReference>
<dbReference type="GO" id="GO:0005524">
    <property type="term" value="F:ATP binding"/>
    <property type="evidence" value="ECO:0007669"/>
    <property type="project" value="UniProtKB-UniRule"/>
</dbReference>
<dbReference type="Pfam" id="PF09190">
    <property type="entry name" value="DALR_2"/>
    <property type="match status" value="1"/>
</dbReference>
<dbReference type="InterPro" id="IPR032678">
    <property type="entry name" value="tRNA-synt_1_cat_dom"/>
</dbReference>
<organism evidence="14 15">
    <name type="scientific">Halobacteriovorax marinus (strain ATCC BAA-682 / DSM 15412 / SJ)</name>
    <name type="common">Bacteriovorax marinus</name>
    <dbReference type="NCBI Taxonomy" id="862908"/>
    <lineage>
        <taxon>Bacteria</taxon>
        <taxon>Pseudomonadati</taxon>
        <taxon>Bdellovibrionota</taxon>
        <taxon>Bacteriovoracia</taxon>
        <taxon>Bacteriovoracales</taxon>
        <taxon>Halobacteriovoraceae</taxon>
        <taxon>Halobacteriovorax</taxon>
    </lineage>
</organism>
<dbReference type="eggNOG" id="COG0215">
    <property type="taxonomic scope" value="Bacteria"/>
</dbReference>
<dbReference type="SUPFAM" id="SSF47323">
    <property type="entry name" value="Anticodon-binding domain of a subclass of class I aminoacyl-tRNA synthetases"/>
    <property type="match status" value="1"/>
</dbReference>
<accession>E1X663</accession>
<evidence type="ECO:0000256" key="1">
    <source>
        <dbReference type="ARBA" id="ARBA00004496"/>
    </source>
</evidence>
<keyword evidence="8 12" id="KW-0862">Zinc</keyword>
<dbReference type="AlphaFoldDB" id="E1X663"/>
<dbReference type="RefSeq" id="WP_014245183.1">
    <property type="nucleotide sequence ID" value="NC_016620.1"/>
</dbReference>
<dbReference type="EC" id="6.1.1.16" evidence="12"/>
<dbReference type="InterPro" id="IPR056411">
    <property type="entry name" value="CysS_C"/>
</dbReference>
<evidence type="ECO:0000313" key="15">
    <source>
        <dbReference type="Proteomes" id="UP000008963"/>
    </source>
</evidence>
<evidence type="ECO:0000256" key="5">
    <source>
        <dbReference type="ARBA" id="ARBA00022598"/>
    </source>
</evidence>
<comment type="catalytic activity">
    <reaction evidence="12">
        <text>tRNA(Cys) + L-cysteine + ATP = L-cysteinyl-tRNA(Cys) + AMP + diphosphate</text>
        <dbReference type="Rhea" id="RHEA:17773"/>
        <dbReference type="Rhea" id="RHEA-COMP:9661"/>
        <dbReference type="Rhea" id="RHEA-COMP:9679"/>
        <dbReference type="ChEBI" id="CHEBI:30616"/>
        <dbReference type="ChEBI" id="CHEBI:33019"/>
        <dbReference type="ChEBI" id="CHEBI:35235"/>
        <dbReference type="ChEBI" id="CHEBI:78442"/>
        <dbReference type="ChEBI" id="CHEBI:78517"/>
        <dbReference type="ChEBI" id="CHEBI:456215"/>
        <dbReference type="EC" id="6.1.1.16"/>
    </reaction>
</comment>
<evidence type="ECO:0000256" key="12">
    <source>
        <dbReference type="HAMAP-Rule" id="MF_00041"/>
    </source>
</evidence>
<dbReference type="HOGENOM" id="CLU_013528_0_1_7"/>
<dbReference type="EMBL" id="FQ312005">
    <property type="protein sequence ID" value="CBW27408.1"/>
    <property type="molecule type" value="Genomic_DNA"/>
</dbReference>
<dbReference type="PRINTS" id="PR00983">
    <property type="entry name" value="TRNASYNTHCYS"/>
</dbReference>
<keyword evidence="7 12" id="KW-0547">Nucleotide-binding</keyword>
<dbReference type="GO" id="GO:0008270">
    <property type="term" value="F:zinc ion binding"/>
    <property type="evidence" value="ECO:0007669"/>
    <property type="project" value="UniProtKB-UniRule"/>
</dbReference>
<dbReference type="InterPro" id="IPR009080">
    <property type="entry name" value="tRNAsynth_Ia_anticodon-bd"/>
</dbReference>
<comment type="subcellular location">
    <subcellularLocation>
        <location evidence="1 12">Cytoplasm</location>
    </subcellularLocation>
</comment>
<dbReference type="Proteomes" id="UP000008963">
    <property type="component" value="Chromosome"/>
</dbReference>
<dbReference type="Pfam" id="PF01406">
    <property type="entry name" value="tRNA-synt_1e"/>
    <property type="match status" value="1"/>
</dbReference>
<dbReference type="Pfam" id="PF23493">
    <property type="entry name" value="CysS_C"/>
    <property type="match status" value="1"/>
</dbReference>
<dbReference type="STRING" id="862908.BMS_2626"/>
<evidence type="ECO:0000256" key="2">
    <source>
        <dbReference type="ARBA" id="ARBA00005594"/>
    </source>
</evidence>
<sequence>MSLKIYNTLSRSKEEFKPLVEGKVKLYLCGPTVYDLLHIGNFRGAITFNLVRNWLELSGYDVTFVYNYTDVDDKIIKRANDEGVEPIVISEKYIAEFEKDFNRLGLKKHTHNPKVTEFMDEIINYVETLIKNDKAYEIDGEVFYAIDNYTDYGKLSKKNLDELNAGQRVEVDSRKRNPYDFVLWKPSKEGEPHWTSPWGEGRPGWHIECSAMIKAILGETIDIHGGGIDLIFPHHENEIAQGEGCNCTKYCNYWMHNEFINLKDEKMSKSLGNVITGRAFMDQYHPEVLKFLMLSAHYRSNFNVTDEKIHQVISGLRRVYETLATVDTILDTFEKSESGKVNKNFQTTLTNSDAKIKKSLDDDFSTAEVVATIFEVVRTFNGLNLLKKKKDVNSWTTAKAFKDWIQRYGQMMALFQEEPVQFLSSIDDIMIKEKNLDREKILELVKMREEARENKDWDKADEARDALHAMGIDFSDTPEGVKWNVKV</sequence>
<dbReference type="CDD" id="cd00672">
    <property type="entry name" value="CysRS_core"/>
    <property type="match status" value="1"/>
</dbReference>
<dbReference type="NCBIfam" id="TIGR00435">
    <property type="entry name" value="cysS"/>
    <property type="match status" value="1"/>
</dbReference>
<proteinExistence type="inferred from homology"/>
<feature type="short sequence motif" description="'KMSKS' region" evidence="12">
    <location>
        <begin position="266"/>
        <end position="270"/>
    </location>
</feature>
<protein>
    <recommendedName>
        <fullName evidence="12">Cysteine--tRNA ligase</fullName>
        <ecNumber evidence="12">6.1.1.16</ecNumber>
    </recommendedName>
    <alternativeName>
        <fullName evidence="12">Cysteinyl-tRNA synthetase</fullName>
        <shortName evidence="12">CysRS</shortName>
    </alternativeName>
</protein>
<comment type="subunit">
    <text evidence="3 12">Monomer.</text>
</comment>
<dbReference type="Gene3D" id="1.20.120.1910">
    <property type="entry name" value="Cysteine-tRNA ligase, C-terminal anti-codon recognition domain"/>
    <property type="match status" value="1"/>
</dbReference>
<evidence type="ECO:0000256" key="8">
    <source>
        <dbReference type="ARBA" id="ARBA00022833"/>
    </source>
</evidence>
<evidence type="ECO:0000256" key="10">
    <source>
        <dbReference type="ARBA" id="ARBA00022917"/>
    </source>
</evidence>
<keyword evidence="4 12" id="KW-0963">Cytoplasm</keyword>
<name>E1X663_HALMS</name>
<keyword evidence="11 12" id="KW-0030">Aminoacyl-tRNA synthetase</keyword>
<dbReference type="OrthoDB" id="5287792at2"/>
<feature type="binding site" evidence="12">
    <location>
        <position position="238"/>
    </location>
    <ligand>
        <name>Zn(2+)</name>
        <dbReference type="ChEBI" id="CHEBI:29105"/>
    </ligand>
</feature>
<dbReference type="InterPro" id="IPR015273">
    <property type="entry name" value="Cys-tRNA-synt_Ia_DALR"/>
</dbReference>
<feature type="binding site" evidence="12">
    <location>
        <position position="234"/>
    </location>
    <ligand>
        <name>Zn(2+)</name>
        <dbReference type="ChEBI" id="CHEBI:29105"/>
    </ligand>
</feature>
<feature type="domain" description="Cysteinyl-tRNA synthetase class Ia DALR" evidence="13">
    <location>
        <begin position="355"/>
        <end position="423"/>
    </location>
</feature>
<evidence type="ECO:0000256" key="3">
    <source>
        <dbReference type="ARBA" id="ARBA00011245"/>
    </source>
</evidence>
<dbReference type="PANTHER" id="PTHR10890">
    <property type="entry name" value="CYSTEINYL-TRNA SYNTHETASE"/>
    <property type="match status" value="1"/>
</dbReference>
<dbReference type="FunFam" id="3.40.50.620:FF:000009">
    <property type="entry name" value="Cysteine--tRNA ligase"/>
    <property type="match status" value="1"/>
</dbReference>
<keyword evidence="9 12" id="KW-0067">ATP-binding</keyword>
<gene>
    <name evidence="12 14" type="primary">cysS</name>
    <name evidence="14" type="ordered locus">BMS_2626</name>
</gene>
<comment type="similarity">
    <text evidence="2 12">Belongs to the class-I aminoacyl-tRNA synthetase family.</text>
</comment>
<keyword evidence="6 12" id="KW-0479">Metal-binding</keyword>
<dbReference type="HAMAP" id="MF_00041">
    <property type="entry name" value="Cys_tRNA_synth"/>
    <property type="match status" value="1"/>
</dbReference>
<dbReference type="SUPFAM" id="SSF52374">
    <property type="entry name" value="Nucleotidylyl transferase"/>
    <property type="match status" value="1"/>
</dbReference>
<dbReference type="InterPro" id="IPR014729">
    <property type="entry name" value="Rossmann-like_a/b/a_fold"/>
</dbReference>